<proteinExistence type="predicted"/>
<evidence type="ECO:0000256" key="1">
    <source>
        <dbReference type="ARBA" id="ARBA00023125"/>
    </source>
</evidence>
<feature type="DNA-binding region" description="OmpR/PhoB-type" evidence="2">
    <location>
        <begin position="147"/>
        <end position="244"/>
    </location>
</feature>
<protein>
    <submittedName>
        <fullName evidence="5">Transcriptional regulator</fullName>
    </submittedName>
</protein>
<dbReference type="EMBL" id="RBIR01000007">
    <property type="protein sequence ID" value="RKR15588.1"/>
    <property type="molecule type" value="Genomic_DNA"/>
</dbReference>
<dbReference type="InterPro" id="IPR001867">
    <property type="entry name" value="OmpR/PhoB-type_DNA-bd"/>
</dbReference>
<comment type="caution">
    <text evidence="5">The sequence shown here is derived from an EMBL/GenBank/DDBJ whole genome shotgun (WGS) entry which is preliminary data.</text>
</comment>
<dbReference type="AlphaFoldDB" id="A0A495EFB9"/>
<sequence>MSQPAAAGPAHAAYGQRGPVGRTGPVGRVGRPGQIGRAGQAGLTAKGLAVWVTLPDNADCDPAVLARAAELVLGRALRCAPEAEVHFRPAAGAATSAVVRSPGEDGTPAGTAPEVPAGAELPVWTELLARADDDGGAAGDGGAPLAPAPGNIARLAVDLAAGEARLDGERVPLTDVEFALLRCLVQNCSRTVTRQDLQHCLDGFDTPGAATRSIDVYVGRVRRKLKGCRHALVTVRSGGYRFVPGPLATVRGPAEYSI</sequence>
<keyword evidence="1 2" id="KW-0238">DNA-binding</keyword>
<organism evidence="5 6">
    <name type="scientific">Arthrobacter oryzae</name>
    <dbReference type="NCBI Taxonomy" id="409290"/>
    <lineage>
        <taxon>Bacteria</taxon>
        <taxon>Bacillati</taxon>
        <taxon>Actinomycetota</taxon>
        <taxon>Actinomycetes</taxon>
        <taxon>Micrococcales</taxon>
        <taxon>Micrococcaceae</taxon>
        <taxon>Arthrobacter</taxon>
    </lineage>
</organism>
<dbReference type="Pfam" id="PF00486">
    <property type="entry name" value="Trans_reg_C"/>
    <property type="match status" value="1"/>
</dbReference>
<accession>A0A495EFB9</accession>
<feature type="domain" description="OmpR/PhoB-type" evidence="4">
    <location>
        <begin position="147"/>
        <end position="244"/>
    </location>
</feature>
<dbReference type="GO" id="GO:0003677">
    <property type="term" value="F:DNA binding"/>
    <property type="evidence" value="ECO:0007669"/>
    <property type="project" value="UniProtKB-UniRule"/>
</dbReference>
<evidence type="ECO:0000259" key="4">
    <source>
        <dbReference type="PROSITE" id="PS51755"/>
    </source>
</evidence>
<feature type="region of interest" description="Disordered" evidence="3">
    <location>
        <begin position="1"/>
        <end position="35"/>
    </location>
</feature>
<reference evidence="5 6" key="1">
    <citation type="submission" date="2018-10" db="EMBL/GenBank/DDBJ databases">
        <title>Genomic Encyclopedia of Type Strains, Phase IV (KMG-IV): sequencing the most valuable type-strain genomes for metagenomic binning, comparative biology and taxonomic classification.</title>
        <authorList>
            <person name="Goeker M."/>
        </authorList>
    </citation>
    <scope>NUCLEOTIDE SEQUENCE [LARGE SCALE GENOMIC DNA]</scope>
    <source>
        <strain evidence="5 6">DSM 25586</strain>
    </source>
</reference>
<evidence type="ECO:0000256" key="3">
    <source>
        <dbReference type="SAM" id="MobiDB-lite"/>
    </source>
</evidence>
<dbReference type="InterPro" id="IPR016032">
    <property type="entry name" value="Sig_transdc_resp-reg_C-effctor"/>
</dbReference>
<dbReference type="SUPFAM" id="SSF46894">
    <property type="entry name" value="C-terminal effector domain of the bipartite response regulators"/>
    <property type="match status" value="1"/>
</dbReference>
<dbReference type="OrthoDB" id="4934823at2"/>
<dbReference type="InterPro" id="IPR036388">
    <property type="entry name" value="WH-like_DNA-bd_sf"/>
</dbReference>
<dbReference type="PROSITE" id="PS51755">
    <property type="entry name" value="OMPR_PHOB"/>
    <property type="match status" value="1"/>
</dbReference>
<evidence type="ECO:0000313" key="6">
    <source>
        <dbReference type="Proteomes" id="UP000276055"/>
    </source>
</evidence>
<dbReference type="Proteomes" id="UP000276055">
    <property type="component" value="Unassembled WGS sequence"/>
</dbReference>
<dbReference type="Gene3D" id="1.10.10.10">
    <property type="entry name" value="Winged helix-like DNA-binding domain superfamily/Winged helix DNA-binding domain"/>
    <property type="match status" value="1"/>
</dbReference>
<feature type="region of interest" description="Disordered" evidence="3">
    <location>
        <begin position="96"/>
        <end position="116"/>
    </location>
</feature>
<dbReference type="CDD" id="cd00383">
    <property type="entry name" value="trans_reg_C"/>
    <property type="match status" value="1"/>
</dbReference>
<dbReference type="GO" id="GO:0006355">
    <property type="term" value="P:regulation of DNA-templated transcription"/>
    <property type="evidence" value="ECO:0007669"/>
    <property type="project" value="InterPro"/>
</dbReference>
<name>A0A495EFB9_9MICC</name>
<dbReference type="RefSeq" id="WP_120954732.1">
    <property type="nucleotide sequence ID" value="NZ_RBIR01000007.1"/>
</dbReference>
<evidence type="ECO:0000256" key="2">
    <source>
        <dbReference type="PROSITE-ProRule" id="PRU01091"/>
    </source>
</evidence>
<evidence type="ECO:0000313" key="5">
    <source>
        <dbReference type="EMBL" id="RKR15588.1"/>
    </source>
</evidence>
<gene>
    <name evidence="5" type="ORF">C8D78_3111</name>
</gene>
<dbReference type="SMART" id="SM00862">
    <property type="entry name" value="Trans_reg_C"/>
    <property type="match status" value="1"/>
</dbReference>
<dbReference type="GO" id="GO:0000160">
    <property type="term" value="P:phosphorelay signal transduction system"/>
    <property type="evidence" value="ECO:0007669"/>
    <property type="project" value="InterPro"/>
</dbReference>